<reference evidence="1" key="1">
    <citation type="journal article" date="2021" name="Proc. Natl. Acad. Sci. U.S.A.">
        <title>A Catalog of Tens of Thousands of Viruses from Human Metagenomes Reveals Hidden Associations with Chronic Diseases.</title>
        <authorList>
            <person name="Tisza M.J."/>
            <person name="Buck C.B."/>
        </authorList>
    </citation>
    <scope>NUCLEOTIDE SEQUENCE</scope>
    <source>
        <strain evidence="1">Ctu6J18</strain>
    </source>
</reference>
<sequence>MAAVTNEKKNLNSQTEDVSEFIMLLKQMSDSDRMVIKGMMMWAAGENRPVKTA</sequence>
<organism evidence="1">
    <name type="scientific">Myoviridae sp. ctu6J18</name>
    <dbReference type="NCBI Taxonomy" id="2827714"/>
    <lineage>
        <taxon>Viruses</taxon>
        <taxon>Duplodnaviria</taxon>
        <taxon>Heunggongvirae</taxon>
        <taxon>Uroviricota</taxon>
        <taxon>Caudoviricetes</taxon>
    </lineage>
</organism>
<proteinExistence type="predicted"/>
<name>A0A8S5TMZ2_9CAUD</name>
<accession>A0A8S5TMZ2</accession>
<evidence type="ECO:0000313" key="1">
    <source>
        <dbReference type="EMBL" id="DAF64502.1"/>
    </source>
</evidence>
<protein>
    <submittedName>
        <fullName evidence="1">Uncharacterized protein</fullName>
    </submittedName>
</protein>
<dbReference type="EMBL" id="BK032862">
    <property type="protein sequence ID" value="DAF64502.1"/>
    <property type="molecule type" value="Genomic_DNA"/>
</dbReference>